<accession>A0ACD5V380</accession>
<proteinExistence type="predicted"/>
<reference evidence="1" key="1">
    <citation type="submission" date="2021-05" db="EMBL/GenBank/DDBJ databases">
        <authorList>
            <person name="Scholz U."/>
            <person name="Mascher M."/>
            <person name="Fiebig A."/>
        </authorList>
    </citation>
    <scope>NUCLEOTIDE SEQUENCE [LARGE SCALE GENOMIC DNA]</scope>
</reference>
<reference evidence="1" key="2">
    <citation type="submission" date="2025-09" db="UniProtKB">
        <authorList>
            <consortium name="EnsemblPlants"/>
        </authorList>
    </citation>
    <scope>IDENTIFICATION</scope>
</reference>
<name>A0ACD5V380_AVESA</name>
<dbReference type="Proteomes" id="UP001732700">
    <property type="component" value="Chromosome 2D"/>
</dbReference>
<organism evidence="1 2">
    <name type="scientific">Avena sativa</name>
    <name type="common">Oat</name>
    <dbReference type="NCBI Taxonomy" id="4498"/>
    <lineage>
        <taxon>Eukaryota</taxon>
        <taxon>Viridiplantae</taxon>
        <taxon>Streptophyta</taxon>
        <taxon>Embryophyta</taxon>
        <taxon>Tracheophyta</taxon>
        <taxon>Spermatophyta</taxon>
        <taxon>Magnoliopsida</taxon>
        <taxon>Liliopsida</taxon>
        <taxon>Poales</taxon>
        <taxon>Poaceae</taxon>
        <taxon>BOP clade</taxon>
        <taxon>Pooideae</taxon>
        <taxon>Poodae</taxon>
        <taxon>Poeae</taxon>
        <taxon>Poeae Chloroplast Group 1 (Aveneae type)</taxon>
        <taxon>Aveninae</taxon>
        <taxon>Avena</taxon>
    </lineage>
</organism>
<evidence type="ECO:0000313" key="2">
    <source>
        <dbReference type="Proteomes" id="UP001732700"/>
    </source>
</evidence>
<sequence>MVATSQLLVRLLLLLPLICFLPLSIQTSAAAGVADKFERGLNLTDGQTLVSAGGSYTLGFFSPGASTKRYLGIWFSVSNDTVYWVANRDQPLPDKFGMLVFDDVDSLVLLDGSRRTVWSSNFMAASAPVVQLLQSGNLVVRNGSSGTYLWQSFDHPTDTLLPGMKLGKNLWTGGEWQLTAWRSADDPSPGDYRRTLETAGLPELVVRQGDVKTYRTGPWNGLYFNGVPEVSWYAKVYPLRVTTSPSEKTYGYTAAPGAFLTRVVLNHTGGVERLVWDVGTGVGEWVSYFKGPRDPCDAYASCGPFGLCDAGAASSGFCGCVDGFSPVVPASPSAQEVKDSAAGCRRNAALDCAGGKSTDGFKVVPGVKLPDTQNATVDMGIELEDCRERCFADCSCLAYAAADVRGGSDGTGCVIWKDAILDLRFVDGGSKVYLRLSKSEFDDHKRFPTLLVAVPIASAFTVLLIIFAIWWRSKGRIAGVIPHNPAMAVPSVSLAIIKDVTRNFSDGNKIGQGGFSVVYKGQLPEGRLIAVKRLKQSALTTKGKKDFVREVEVMAGLRHGSLVRLLAYCNEGKERILIYEYMRNRSLNAYIFGAANLRASLNWERRLELLHGIAHGVAYLHGGSGESVIHRDLKPGNILLDDEWKPKIADFGTAKLFAVDQAGPDQTIVISPGYAAPEYVRGGDMTLKCDVYSFGVILLETLSGERNGALQRLIAHAWELWEQNRIVELLDTTMVPLAESEQELLCELKRCIQIGLLCVQETPGDRPAMSAVVAMLTSTTSKIDWPRRQMDSDGVVSSSSSHGVVTGLLSHTTTDLT</sequence>
<dbReference type="EnsemblPlants" id="AVESA.00010b.r2.2DG0361700.1">
    <property type="protein sequence ID" value="AVESA.00010b.r2.2DG0361700.1.CDS"/>
    <property type="gene ID" value="AVESA.00010b.r2.2DG0361700"/>
</dbReference>
<protein>
    <submittedName>
        <fullName evidence="1">Uncharacterized protein</fullName>
    </submittedName>
</protein>
<evidence type="ECO:0000313" key="1">
    <source>
        <dbReference type="EnsemblPlants" id="AVESA.00010b.r2.2DG0361700.1.CDS"/>
    </source>
</evidence>
<keyword evidence="2" id="KW-1185">Reference proteome</keyword>